<evidence type="ECO:0000313" key="3">
    <source>
        <dbReference type="Proteomes" id="UP000252387"/>
    </source>
</evidence>
<name>A0A368KHT4_9GAMM</name>
<dbReference type="Proteomes" id="UP000252387">
    <property type="component" value="Unassembled WGS sequence"/>
</dbReference>
<proteinExistence type="predicted"/>
<dbReference type="EMBL" id="QFWQ01000002">
    <property type="protein sequence ID" value="RCS31462.1"/>
    <property type="molecule type" value="Genomic_DNA"/>
</dbReference>
<reference evidence="2 3" key="1">
    <citation type="submission" date="2018-05" db="EMBL/GenBank/DDBJ databases">
        <title>Draft genome sequence of Rhodanobacter denitrificans Yn1 isolated from gold copper mine.</title>
        <authorList>
            <person name="Yang N."/>
            <person name="Mazhar H.S."/>
            <person name="Rensing C."/>
        </authorList>
    </citation>
    <scope>NUCLEOTIDE SEQUENCE [LARGE SCALE GENOMIC DNA]</scope>
    <source>
        <strain evidence="2 3">Yn1</strain>
    </source>
</reference>
<sequence length="753" mass="82383">MTDTGLIGPVAMECRAGLEVVMTDEQTGPRTGGDADSVRHPDARWPARTRRLLGELRTLCANWLDEPLGRSLDHFDMSLHRQSQLTASHLEQERYLATRLRLRDERKAFDQRFIASVDQAFDRLGMPIARTAAAAPQTLSLLDPLEHELAAALDQLVARSEARGGPQLIELGYRFAVLIGAPPLESEALPIGPQAMAGAFREASRTLGLPSVHELLLLQSLEGSLIQGLAPLYELVNAHFCADGILPRLRPFALPRTAPRRDPARQETPAMPAVPAVATQAVASPSPRAAPVPSCVGGAFGARNNNAVTDEELQAALAALQAHLWDADEGTRVDLNRPSRLREELLIQLSVGRPGQAARASLSSEQDDTVELIVRLFGQIARQLPPASDAQTLIRDLQLPMLRMALIDRGFSEQHDHPARKVLGRIAEIARDWLDDAGGLSDRGLRMQLGQLIERAGHEAPGVALYVSLLDDIEQYLAYLQHKTQLAERRQVDAMQGLERLEQARHRVGELLSPRLARASQMRGQLDQAWSDVLALTLLRHGEQSQVFGTRLAVTDQLLGALPVGDRHKLQLEVEAGLRQIGMPDEELATLARRMTEASREGSSDKPAGADQLAARLGSRERPDDDPRDAGVAPAVHAPDLAASAPGPDVLRVHRHLRALPPGAWFEFADPAGGRATRRRLVWYSSLTGHSLFVTRSGQRAEELGELQLAREIASARVREIASEHEDVLDHAWRAVTRELGRQSHSPRQGGDA</sequence>
<evidence type="ECO:0000313" key="2">
    <source>
        <dbReference type="EMBL" id="RCS31462.1"/>
    </source>
</evidence>
<dbReference type="AlphaFoldDB" id="A0A368KHT4"/>
<protein>
    <submittedName>
        <fullName evidence="2">DUF1631 family protein</fullName>
    </submittedName>
</protein>
<feature type="region of interest" description="Disordered" evidence="1">
    <location>
        <begin position="593"/>
        <end position="643"/>
    </location>
</feature>
<accession>A0A368KHT4</accession>
<evidence type="ECO:0000256" key="1">
    <source>
        <dbReference type="SAM" id="MobiDB-lite"/>
    </source>
</evidence>
<feature type="compositionally biased region" description="Basic and acidic residues" evidence="1">
    <location>
        <begin position="618"/>
        <end position="629"/>
    </location>
</feature>
<comment type="caution">
    <text evidence="2">The sequence shown here is derived from an EMBL/GenBank/DDBJ whole genome shotgun (WGS) entry which is preliminary data.</text>
</comment>
<dbReference type="RefSeq" id="WP_114340647.1">
    <property type="nucleotide sequence ID" value="NZ_QFWQ01000002.1"/>
</dbReference>
<gene>
    <name evidence="2" type="ORF">DEO45_01950</name>
</gene>
<keyword evidence="3" id="KW-1185">Reference proteome</keyword>
<feature type="compositionally biased region" description="Basic and acidic residues" evidence="1">
    <location>
        <begin position="594"/>
        <end position="604"/>
    </location>
</feature>
<organism evidence="2 3">
    <name type="scientific">Rhodanobacter denitrificans</name>
    <dbReference type="NCBI Taxonomy" id="666685"/>
    <lineage>
        <taxon>Bacteria</taxon>
        <taxon>Pseudomonadati</taxon>
        <taxon>Pseudomonadota</taxon>
        <taxon>Gammaproteobacteria</taxon>
        <taxon>Lysobacterales</taxon>
        <taxon>Rhodanobacteraceae</taxon>
        <taxon>Rhodanobacter</taxon>
    </lineage>
</organism>
<dbReference type="InterPro" id="IPR012434">
    <property type="entry name" value="DUF1631"/>
</dbReference>
<dbReference type="Pfam" id="PF07793">
    <property type="entry name" value="DUF1631"/>
    <property type="match status" value="1"/>
</dbReference>
<dbReference type="OrthoDB" id="6188167at2"/>